<dbReference type="AlphaFoldDB" id="A0A2A2MHZ7"/>
<dbReference type="NCBIfam" id="TIGR01764">
    <property type="entry name" value="excise"/>
    <property type="match status" value="1"/>
</dbReference>
<dbReference type="RefSeq" id="WP_095661487.1">
    <property type="nucleotide sequence ID" value="NZ_CAUFSP010000003.1"/>
</dbReference>
<evidence type="ECO:0000313" key="2">
    <source>
        <dbReference type="EMBL" id="PAV98590.1"/>
    </source>
</evidence>
<evidence type="ECO:0000259" key="1">
    <source>
        <dbReference type="Pfam" id="PF12728"/>
    </source>
</evidence>
<feature type="domain" description="Helix-turn-helix" evidence="1">
    <location>
        <begin position="7"/>
        <end position="52"/>
    </location>
</feature>
<dbReference type="Proteomes" id="UP000218796">
    <property type="component" value="Unassembled WGS sequence"/>
</dbReference>
<dbReference type="Pfam" id="PF12728">
    <property type="entry name" value="HTH_17"/>
    <property type="match status" value="1"/>
</dbReference>
<evidence type="ECO:0000313" key="3">
    <source>
        <dbReference type="Proteomes" id="UP000218796"/>
    </source>
</evidence>
<keyword evidence="3" id="KW-1185">Reference proteome</keyword>
<dbReference type="EMBL" id="NQMS01000001">
    <property type="protein sequence ID" value="PAV98590.1"/>
    <property type="molecule type" value="Genomic_DNA"/>
</dbReference>
<comment type="caution">
    <text evidence="2">The sequence shown here is derived from an EMBL/GenBank/DDBJ whole genome shotgun (WGS) entry which is preliminary data.</text>
</comment>
<reference evidence="2 3" key="1">
    <citation type="submission" date="2017-08" db="EMBL/GenBank/DDBJ databases">
        <title>Draft Genome Sequence of Hafnia alvei CITHA-6 Isolated from Raw Bovine Milk.</title>
        <authorList>
            <person name="Culligan E.P."/>
            <person name="Mcsweeney A."/>
            <person name="O'Doherty C."/>
            <person name="Gleeson E."/>
            <person name="O'Riordan D."/>
            <person name="Sleator R.D."/>
        </authorList>
    </citation>
    <scope>NUCLEOTIDE SEQUENCE [LARGE SCALE GENOMIC DNA]</scope>
    <source>
        <strain evidence="2 3">CITHA-6</strain>
    </source>
</reference>
<dbReference type="InterPro" id="IPR010093">
    <property type="entry name" value="SinI_DNA-bd"/>
</dbReference>
<sequence length="117" mass="12955">MMNEEIFTLEEACAFLKISLNTGYAWIKSGRLRAGRTGRNGKSGDYRLLKSDCIESVRPRINNQAVNAVGEQDEGLVCQSNKETVSTTVTSLRLVGRELDNLLGQRKSGKQRSCTTN</sequence>
<accession>A0A2A2MHZ7</accession>
<gene>
    <name evidence="2" type="ORF">CJD50_03720</name>
</gene>
<protein>
    <recommendedName>
        <fullName evidence="1">Helix-turn-helix domain-containing protein</fullName>
    </recommendedName>
</protein>
<organism evidence="2 3">
    <name type="scientific">Hafnia paralvei</name>
    <dbReference type="NCBI Taxonomy" id="546367"/>
    <lineage>
        <taxon>Bacteria</taxon>
        <taxon>Pseudomonadati</taxon>
        <taxon>Pseudomonadota</taxon>
        <taxon>Gammaproteobacteria</taxon>
        <taxon>Enterobacterales</taxon>
        <taxon>Hafniaceae</taxon>
        <taxon>Hafnia</taxon>
    </lineage>
</organism>
<proteinExistence type="predicted"/>
<dbReference type="GO" id="GO:0003677">
    <property type="term" value="F:DNA binding"/>
    <property type="evidence" value="ECO:0007669"/>
    <property type="project" value="InterPro"/>
</dbReference>
<name>A0A2A2MHZ7_9GAMM</name>
<dbReference type="InterPro" id="IPR041657">
    <property type="entry name" value="HTH_17"/>
</dbReference>